<dbReference type="Proteomes" id="UP000006876">
    <property type="component" value="Chromosome"/>
</dbReference>
<dbReference type="HOGENOM" id="CLU_389161_0_0_4"/>
<reference evidence="1 2" key="1">
    <citation type="journal article" date="2011" name="J. Bacteriol.">
        <title>Complete genome sequence of the haloaromatic acid-degrading bacterium Achromobacter xylosoxidans A8.</title>
        <authorList>
            <person name="Strnad H."/>
            <person name="Ridl J."/>
            <person name="Paces J."/>
            <person name="Kolar M."/>
            <person name="Vlcek C."/>
            <person name="Paces V."/>
        </authorList>
    </citation>
    <scope>NUCLEOTIDE SEQUENCE [LARGE SCALE GENOMIC DNA]</scope>
    <source>
        <strain evidence="1 2">A8</strain>
    </source>
</reference>
<dbReference type="STRING" id="762376.AXYL_04011"/>
<dbReference type="InterPro" id="IPR012334">
    <property type="entry name" value="Pectin_lyas_fold"/>
</dbReference>
<dbReference type="InterPro" id="IPR011050">
    <property type="entry name" value="Pectin_lyase_fold/virulence"/>
</dbReference>
<organism evidence="1 2">
    <name type="scientific">Achromobacter xylosoxidans (strain A8)</name>
    <dbReference type="NCBI Taxonomy" id="762376"/>
    <lineage>
        <taxon>Bacteria</taxon>
        <taxon>Pseudomonadati</taxon>
        <taxon>Pseudomonadota</taxon>
        <taxon>Betaproteobacteria</taxon>
        <taxon>Burkholderiales</taxon>
        <taxon>Alcaligenaceae</taxon>
        <taxon>Achromobacter</taxon>
    </lineage>
</organism>
<proteinExistence type="predicted"/>
<dbReference type="AlphaFoldDB" id="E3HSL4"/>
<name>E3HSL4_ACHXA</name>
<gene>
    <name evidence="1" type="ordered locus">AXYL_04011</name>
</gene>
<dbReference type="Gene3D" id="2.160.20.10">
    <property type="entry name" value="Single-stranded right-handed beta-helix, Pectin lyase-like"/>
    <property type="match status" value="1"/>
</dbReference>
<dbReference type="SUPFAM" id="SSF51126">
    <property type="entry name" value="Pectin lyase-like"/>
    <property type="match status" value="1"/>
</dbReference>
<accession>E3HSL4</accession>
<evidence type="ECO:0000313" key="1">
    <source>
        <dbReference type="EMBL" id="ADP17331.1"/>
    </source>
</evidence>
<evidence type="ECO:0000313" key="2">
    <source>
        <dbReference type="Proteomes" id="UP000006876"/>
    </source>
</evidence>
<protein>
    <submittedName>
        <fullName evidence="1">Uncharacterized protein</fullName>
    </submittedName>
</protein>
<dbReference type="KEGG" id="axy:AXYL_04011"/>
<dbReference type="EMBL" id="CP002287">
    <property type="protein sequence ID" value="ADP17331.1"/>
    <property type="molecule type" value="Genomic_DNA"/>
</dbReference>
<sequence>MLADSHARFQQFLLSSGYDVLGEYGPGLNISSLNHIFRKDGEFYRASKGLGLPYTTTGVWASESSKFVAVGDAALRQELAKAAGSGDSGSVMIGYGSSNVQDALDLVRKSDAGSALRYGADGNGTAESGVALANALVAAPSVFFPRTDAGYRFQGSRTITLTRDSVIDFGGNQITFGDTARITIASPVGVSGRTVTEAVQRGGGAIRLNSVAGIEVGDLLYVETTVAPSTEWVDTKKDCIRVKGFTGTDYVLLEEGLNFSYAPGDAGLQVMTYKPKRLTLRNPHLVISSDATPRVLIEIRGCQDVAIESPVITGPAPFNTATNIYRVGISFNRCFGAVATDSVFTRMSYPVILDGATRNVRATNITANACRHTVEAADWSSGLYVDGVDASDCNSAVSAHPSFNVHFSNVACRRETGLANLRTIGGSLQNGTIETLADDTAELPQFQSILLKPEYLYLYGDADFDAHYVKWRAPLRTTLPCFAVNFGRNVRVSHLTMPVMGMSLTSRGNITNLEIGPGMRIGGDGLPGKKWMQNAPRIVRPPLVAPRVIGGNPTLLLPFALVDAVGGYAEARGPVAIGTGNTPANTSFVIYLDTFADIEQPDEIVGYLTLHGSMRHNAAGRFSTRSKTWNFISSRSSPGSNSLFPLTPIQQSTLSGQANENLSLDISSATFATDSDGRQYVLVNIVMDSAGLSGRAFGLSYDLRLHRLL</sequence>